<dbReference type="PANTHER" id="PTHR46901:SF2">
    <property type="entry name" value="GH04942P"/>
    <property type="match status" value="1"/>
</dbReference>
<name>A0A914Z196_9BILA</name>
<dbReference type="PANTHER" id="PTHR46901">
    <property type="entry name" value="GH04942P"/>
    <property type="match status" value="1"/>
</dbReference>
<organism evidence="3 4">
    <name type="scientific">Panagrolaimus superbus</name>
    <dbReference type="NCBI Taxonomy" id="310955"/>
    <lineage>
        <taxon>Eukaryota</taxon>
        <taxon>Metazoa</taxon>
        <taxon>Ecdysozoa</taxon>
        <taxon>Nematoda</taxon>
        <taxon>Chromadorea</taxon>
        <taxon>Rhabditida</taxon>
        <taxon>Tylenchina</taxon>
        <taxon>Panagrolaimomorpha</taxon>
        <taxon>Panagrolaimoidea</taxon>
        <taxon>Panagrolaimidae</taxon>
        <taxon>Panagrolaimus</taxon>
    </lineage>
</organism>
<dbReference type="Proteomes" id="UP000887577">
    <property type="component" value="Unplaced"/>
</dbReference>
<accession>A0A914Z196</accession>
<keyword evidence="3" id="KW-1185">Reference proteome</keyword>
<evidence type="ECO:0000256" key="1">
    <source>
        <dbReference type="SAM" id="SignalP"/>
    </source>
</evidence>
<reference evidence="4" key="1">
    <citation type="submission" date="2022-11" db="UniProtKB">
        <authorList>
            <consortium name="WormBaseParasite"/>
        </authorList>
    </citation>
    <scope>IDENTIFICATION</scope>
</reference>
<evidence type="ECO:0000313" key="3">
    <source>
        <dbReference type="Proteomes" id="UP000887577"/>
    </source>
</evidence>
<dbReference type="AlphaFoldDB" id="A0A914Z196"/>
<dbReference type="Pfam" id="PF20238">
    <property type="entry name" value="BIM1-like_dom"/>
    <property type="match status" value="1"/>
</dbReference>
<protein>
    <submittedName>
        <fullName evidence="4">Chitin-binding type-4 domain-containing protein</fullName>
    </submittedName>
</protein>
<evidence type="ECO:0000259" key="2">
    <source>
        <dbReference type="Pfam" id="PF20238"/>
    </source>
</evidence>
<dbReference type="WBParaSite" id="PSU_v2.g5665.t1">
    <property type="protein sequence ID" value="PSU_v2.g5665.t1"/>
    <property type="gene ID" value="PSU_v2.g5665"/>
</dbReference>
<feature type="chain" id="PRO_5037250082" evidence="1">
    <location>
        <begin position="17"/>
        <end position="186"/>
    </location>
</feature>
<keyword evidence="1" id="KW-0732">Signal</keyword>
<feature type="signal peptide" evidence="1">
    <location>
        <begin position="1"/>
        <end position="16"/>
    </location>
</feature>
<feature type="domain" description="Copper acquisition factor BIM1-like" evidence="2">
    <location>
        <begin position="15"/>
        <end position="157"/>
    </location>
</feature>
<proteinExistence type="predicted"/>
<dbReference type="InterPro" id="IPR046530">
    <property type="entry name" value="BIM1-like_dom"/>
</dbReference>
<sequence>MLFHLIIFIIFISLEAHIGFVYPAARYPYLDFLETTRTISPCGMPRGRNPHYTTFAVGKQYDLTWTANHDLHTGGIRITLLDPNENKIQQLLPQRANAWISYPERIPVTATLTFPQACRGCVLQIERQALELNFTFHSCADINIEQSLQNNDQIQCSGNGRFTNNGCICQKYFRISRRFPDFYFPD</sequence>
<evidence type="ECO:0000313" key="4">
    <source>
        <dbReference type="WBParaSite" id="PSU_v2.g5665.t1"/>
    </source>
</evidence>